<dbReference type="SUPFAM" id="SSF47413">
    <property type="entry name" value="lambda repressor-like DNA-binding domains"/>
    <property type="match status" value="1"/>
</dbReference>
<dbReference type="EMBL" id="CADCUG010000133">
    <property type="protein sequence ID" value="CAA9349992.1"/>
    <property type="molecule type" value="Genomic_DNA"/>
</dbReference>
<organism evidence="3">
    <name type="scientific">uncultured Nocardioidaceae bacterium</name>
    <dbReference type="NCBI Taxonomy" id="253824"/>
    <lineage>
        <taxon>Bacteria</taxon>
        <taxon>Bacillati</taxon>
        <taxon>Actinomycetota</taxon>
        <taxon>Actinomycetes</taxon>
        <taxon>Propionibacteriales</taxon>
        <taxon>Nocardioidaceae</taxon>
        <taxon>environmental samples</taxon>
    </lineage>
</organism>
<proteinExistence type="predicted"/>
<evidence type="ECO:0000256" key="1">
    <source>
        <dbReference type="ARBA" id="ARBA00023125"/>
    </source>
</evidence>
<dbReference type="PANTHER" id="PTHR46797">
    <property type="entry name" value="HTH-TYPE TRANSCRIPTIONAL REGULATOR"/>
    <property type="match status" value="1"/>
</dbReference>
<dbReference type="CDD" id="cd02209">
    <property type="entry name" value="cupin_XRE_C"/>
    <property type="match status" value="1"/>
</dbReference>
<dbReference type="GO" id="GO:0003677">
    <property type="term" value="F:DNA binding"/>
    <property type="evidence" value="ECO:0007669"/>
    <property type="project" value="UniProtKB-KW"/>
</dbReference>
<evidence type="ECO:0000259" key="2">
    <source>
        <dbReference type="PROSITE" id="PS50943"/>
    </source>
</evidence>
<dbReference type="CDD" id="cd00093">
    <property type="entry name" value="HTH_XRE"/>
    <property type="match status" value="1"/>
</dbReference>
<evidence type="ECO:0000313" key="3">
    <source>
        <dbReference type="EMBL" id="CAA9349992.1"/>
    </source>
</evidence>
<dbReference type="GO" id="GO:0005829">
    <property type="term" value="C:cytosol"/>
    <property type="evidence" value="ECO:0007669"/>
    <property type="project" value="TreeGrafter"/>
</dbReference>
<gene>
    <name evidence="3" type="ORF">AVDCRST_MAG29-2181</name>
</gene>
<reference evidence="3" key="1">
    <citation type="submission" date="2020-02" db="EMBL/GenBank/DDBJ databases">
        <authorList>
            <person name="Meier V. D."/>
        </authorList>
    </citation>
    <scope>NUCLEOTIDE SEQUENCE</scope>
    <source>
        <strain evidence="3">AVDCRST_MAG29</strain>
    </source>
</reference>
<dbReference type="GO" id="GO:0003700">
    <property type="term" value="F:DNA-binding transcription factor activity"/>
    <property type="evidence" value="ECO:0007669"/>
    <property type="project" value="TreeGrafter"/>
</dbReference>
<sequence length="187" mass="20126">MEHPGLEETARQRLRVLRQARGWTLDDLAARAHVGASTISRIETGQRRLAVDQLVTLSRALGVSVDDLLADDDGDEVVIRPTPCGDDGAVAWILSRRDDPADRIVAKIRLPAGTATPEGRVHPGHDWFYVLTGTVRLVLGGREHTVAAGEAASFSTMTAHSMVGVGAPAEILTILDHHGERAHLEQA</sequence>
<dbReference type="InterPro" id="IPR013096">
    <property type="entry name" value="Cupin_2"/>
</dbReference>
<feature type="domain" description="HTH cro/C1-type" evidence="2">
    <location>
        <begin position="14"/>
        <end position="68"/>
    </location>
</feature>
<protein>
    <recommendedName>
        <fullName evidence="2">HTH cro/C1-type domain-containing protein</fullName>
    </recommendedName>
</protein>
<dbReference type="SUPFAM" id="SSF51182">
    <property type="entry name" value="RmlC-like cupins"/>
    <property type="match status" value="1"/>
</dbReference>
<dbReference type="SMART" id="SM00530">
    <property type="entry name" value="HTH_XRE"/>
    <property type="match status" value="1"/>
</dbReference>
<dbReference type="Pfam" id="PF01381">
    <property type="entry name" value="HTH_3"/>
    <property type="match status" value="1"/>
</dbReference>
<dbReference type="InterPro" id="IPR011051">
    <property type="entry name" value="RmlC_Cupin_sf"/>
</dbReference>
<dbReference type="AlphaFoldDB" id="A0A6J4M4E8"/>
<keyword evidence="1" id="KW-0238">DNA-binding</keyword>
<dbReference type="Pfam" id="PF07883">
    <property type="entry name" value="Cupin_2"/>
    <property type="match status" value="1"/>
</dbReference>
<name>A0A6J4M4E8_9ACTN</name>
<dbReference type="InterPro" id="IPR010982">
    <property type="entry name" value="Lambda_DNA-bd_dom_sf"/>
</dbReference>
<dbReference type="InterPro" id="IPR014710">
    <property type="entry name" value="RmlC-like_jellyroll"/>
</dbReference>
<dbReference type="Gene3D" id="2.60.120.10">
    <property type="entry name" value="Jelly Rolls"/>
    <property type="match status" value="1"/>
</dbReference>
<accession>A0A6J4M4E8</accession>
<dbReference type="InterPro" id="IPR001387">
    <property type="entry name" value="Cro/C1-type_HTH"/>
</dbReference>
<dbReference type="PROSITE" id="PS50943">
    <property type="entry name" value="HTH_CROC1"/>
    <property type="match status" value="1"/>
</dbReference>
<dbReference type="PANTHER" id="PTHR46797:SF1">
    <property type="entry name" value="METHYLPHOSPHONATE SYNTHASE"/>
    <property type="match status" value="1"/>
</dbReference>
<dbReference type="Gene3D" id="1.10.260.40">
    <property type="entry name" value="lambda repressor-like DNA-binding domains"/>
    <property type="match status" value="1"/>
</dbReference>
<dbReference type="InterPro" id="IPR050807">
    <property type="entry name" value="TransReg_Diox_bact_type"/>
</dbReference>